<dbReference type="STRING" id="29534.SAMN05444366_2883"/>
<gene>
    <name evidence="3" type="ORF">SAMN05444366_2883</name>
</gene>
<dbReference type="SUPFAM" id="SSF56214">
    <property type="entry name" value="4'-phosphopantetheinyl transferase"/>
    <property type="match status" value="1"/>
</dbReference>
<reference evidence="4" key="1">
    <citation type="submission" date="2016-11" db="EMBL/GenBank/DDBJ databases">
        <authorList>
            <person name="Varghese N."/>
            <person name="Submissions S."/>
        </authorList>
    </citation>
    <scope>NUCLEOTIDE SEQUENCE [LARGE SCALE GENOMIC DNA]</scope>
    <source>
        <strain evidence="4">DSM 1811</strain>
    </source>
</reference>
<keyword evidence="1 3" id="KW-0808">Transferase</keyword>
<dbReference type="GO" id="GO:0008897">
    <property type="term" value="F:holo-[acyl-carrier-protein] synthase activity"/>
    <property type="evidence" value="ECO:0007669"/>
    <property type="project" value="InterPro"/>
</dbReference>
<dbReference type="OrthoDB" id="663853at2"/>
<evidence type="ECO:0000313" key="4">
    <source>
        <dbReference type="Proteomes" id="UP000184121"/>
    </source>
</evidence>
<evidence type="ECO:0000256" key="1">
    <source>
        <dbReference type="ARBA" id="ARBA00022679"/>
    </source>
</evidence>
<proteinExistence type="predicted"/>
<dbReference type="InterPro" id="IPR037143">
    <property type="entry name" value="4-PPantetheinyl_Trfase_dom_sf"/>
</dbReference>
<feature type="domain" description="4'-phosphopantetheinyl transferase" evidence="2">
    <location>
        <begin position="2"/>
        <end position="111"/>
    </location>
</feature>
<dbReference type="AlphaFoldDB" id="A0A1M7HV72"/>
<name>A0A1M7HV72_9FLAO</name>
<protein>
    <submittedName>
        <fullName evidence="3">Phosphopantetheinyl transferase (Holo-ACP synthase)</fullName>
    </submittedName>
</protein>
<dbReference type="GO" id="GO:0000287">
    <property type="term" value="F:magnesium ion binding"/>
    <property type="evidence" value="ECO:0007669"/>
    <property type="project" value="InterPro"/>
</dbReference>
<evidence type="ECO:0000259" key="2">
    <source>
        <dbReference type="Pfam" id="PF01648"/>
    </source>
</evidence>
<dbReference type="Pfam" id="PF01648">
    <property type="entry name" value="ACPS"/>
    <property type="match status" value="1"/>
</dbReference>
<evidence type="ECO:0000313" key="3">
    <source>
        <dbReference type="EMBL" id="SHM32243.1"/>
    </source>
</evidence>
<dbReference type="Gene3D" id="3.90.470.20">
    <property type="entry name" value="4'-phosphopantetheinyl transferase domain"/>
    <property type="match status" value="1"/>
</dbReference>
<dbReference type="Proteomes" id="UP000184121">
    <property type="component" value="Unassembled WGS sequence"/>
</dbReference>
<sequence>MIGNDVIDILQSRKESNWRRKGFIEKIYTPDEQLLISNAADPEIMVWILWSMKEAAYKVYNRQTEIREYIPLKLVCSLLSKNHNSIKGSVICSGKTFHTSTILSQDYIHTIAVSNFEDLNKIIEIEKEVTSKDKNGLPYLSNPFQNSIQYASVSNHGRFQKVVTISSSPTCN</sequence>
<dbReference type="RefSeq" id="WP_072973507.1">
    <property type="nucleotide sequence ID" value="NZ_FRBY01000004.1"/>
</dbReference>
<keyword evidence="4" id="KW-1185">Reference proteome</keyword>
<accession>A0A1M7HV72</accession>
<dbReference type="EMBL" id="FRBY01000004">
    <property type="protein sequence ID" value="SHM32243.1"/>
    <property type="molecule type" value="Genomic_DNA"/>
</dbReference>
<organism evidence="3 4">
    <name type="scientific">Flavobacterium saccharophilum</name>
    <dbReference type="NCBI Taxonomy" id="29534"/>
    <lineage>
        <taxon>Bacteria</taxon>
        <taxon>Pseudomonadati</taxon>
        <taxon>Bacteroidota</taxon>
        <taxon>Flavobacteriia</taxon>
        <taxon>Flavobacteriales</taxon>
        <taxon>Flavobacteriaceae</taxon>
        <taxon>Flavobacterium</taxon>
    </lineage>
</organism>
<dbReference type="InterPro" id="IPR008278">
    <property type="entry name" value="4-PPantetheinyl_Trfase_dom"/>
</dbReference>